<keyword evidence="3" id="KW-1185">Reference proteome</keyword>
<evidence type="ECO:0000313" key="3">
    <source>
        <dbReference type="Proteomes" id="UP001209570"/>
    </source>
</evidence>
<feature type="transmembrane region" description="Helical" evidence="1">
    <location>
        <begin position="148"/>
        <end position="164"/>
    </location>
</feature>
<reference evidence="2" key="1">
    <citation type="submission" date="2021-12" db="EMBL/GenBank/DDBJ databases">
        <title>Prjna785345.</title>
        <authorList>
            <person name="Rujirawat T."/>
            <person name="Krajaejun T."/>
        </authorList>
    </citation>
    <scope>NUCLEOTIDE SEQUENCE</scope>
    <source>
        <strain evidence="2">Pi057C3</strain>
    </source>
</reference>
<keyword evidence="1" id="KW-1133">Transmembrane helix</keyword>
<dbReference type="PANTHER" id="PTHR20921:SF0">
    <property type="entry name" value="TRANSMEMBRANE PROTEIN 222"/>
    <property type="match status" value="1"/>
</dbReference>
<proteinExistence type="predicted"/>
<dbReference type="AlphaFoldDB" id="A0AAD5LCG9"/>
<dbReference type="InterPro" id="IPR008496">
    <property type="entry name" value="TMEM222/RTE1"/>
</dbReference>
<name>A0AAD5LCG9_PYTIN</name>
<sequence length="189" mass="21191">MAGDDAEELRVAVDAQHPLCPHASSAPTPSAAVDPRRNRFPFCIVWSPLPVITWFLPFIGHMGIATSDGIIYDFAGPYTIGREHFAFGAPTRYLQCRVPRERAEKWDDAVRRGCAIYETRMHNLCCDNCHSHVATCLDLLQYQGSSRWNMVTLCFWMFFCGRYVSLLGVVRSWAPSVLVAAVIYCAASL</sequence>
<evidence type="ECO:0000313" key="2">
    <source>
        <dbReference type="EMBL" id="KAJ0396218.1"/>
    </source>
</evidence>
<gene>
    <name evidence="2" type="ORF">P43SY_001507</name>
</gene>
<evidence type="ECO:0000256" key="1">
    <source>
        <dbReference type="SAM" id="Phobius"/>
    </source>
</evidence>
<dbReference type="PANTHER" id="PTHR20921">
    <property type="entry name" value="TRANSMEMBRANE PROTEIN 222"/>
    <property type="match status" value="1"/>
</dbReference>
<comment type="caution">
    <text evidence="2">The sequence shown here is derived from an EMBL/GenBank/DDBJ whole genome shotgun (WGS) entry which is preliminary data.</text>
</comment>
<dbReference type="Proteomes" id="UP001209570">
    <property type="component" value="Unassembled WGS sequence"/>
</dbReference>
<dbReference type="EMBL" id="JAKCXM010000305">
    <property type="protein sequence ID" value="KAJ0396218.1"/>
    <property type="molecule type" value="Genomic_DNA"/>
</dbReference>
<protein>
    <recommendedName>
        <fullName evidence="4">Transmembrane protein</fullName>
    </recommendedName>
</protein>
<keyword evidence="1" id="KW-0812">Transmembrane</keyword>
<organism evidence="2 3">
    <name type="scientific">Pythium insidiosum</name>
    <name type="common">Pythiosis disease agent</name>
    <dbReference type="NCBI Taxonomy" id="114742"/>
    <lineage>
        <taxon>Eukaryota</taxon>
        <taxon>Sar</taxon>
        <taxon>Stramenopiles</taxon>
        <taxon>Oomycota</taxon>
        <taxon>Peronosporomycetes</taxon>
        <taxon>Pythiales</taxon>
        <taxon>Pythiaceae</taxon>
        <taxon>Pythium</taxon>
    </lineage>
</organism>
<accession>A0AAD5LCG9</accession>
<keyword evidence="1" id="KW-0472">Membrane</keyword>
<evidence type="ECO:0008006" key="4">
    <source>
        <dbReference type="Google" id="ProtNLM"/>
    </source>
</evidence>
<dbReference type="Pfam" id="PF05608">
    <property type="entry name" value="RTE1"/>
    <property type="match status" value="2"/>
</dbReference>